<dbReference type="FunFam" id="1.10.600.10:FF:000001">
    <property type="entry name" value="Geranylgeranyl diphosphate synthase"/>
    <property type="match status" value="1"/>
</dbReference>
<evidence type="ECO:0000256" key="9">
    <source>
        <dbReference type="ARBA" id="ARBA00050214"/>
    </source>
</evidence>
<evidence type="ECO:0000256" key="5">
    <source>
        <dbReference type="ARBA" id="ARBA00022679"/>
    </source>
</evidence>
<evidence type="ECO:0000256" key="2">
    <source>
        <dbReference type="ARBA" id="ARBA00004932"/>
    </source>
</evidence>
<dbReference type="PANTHER" id="PTHR43281:SF1">
    <property type="entry name" value="FARNESYL DIPHOSPHATE SYNTHASE"/>
    <property type="match status" value="1"/>
</dbReference>
<dbReference type="EC" id="2.5.1.1" evidence="4"/>
<evidence type="ECO:0000256" key="3">
    <source>
        <dbReference type="ARBA" id="ARBA00006706"/>
    </source>
</evidence>
<reference evidence="11" key="1">
    <citation type="journal article" date="1999" name="Plant Mol. Biol.">
        <title>A thermophilic cyanobacterium Synechococcus elongatus has three different Class I prenyltransferase genes.</title>
        <authorList>
            <person name="Ohto C."/>
            <person name="Ishida C."/>
            <person name="Nakane H."/>
            <person name="Muramatsu M."/>
            <person name="Nishino T."/>
            <person name="Obata S."/>
        </authorList>
    </citation>
    <scope>NUCLEOTIDE SEQUENCE</scope>
</reference>
<evidence type="ECO:0000256" key="8">
    <source>
        <dbReference type="ARBA" id="ARBA00023229"/>
    </source>
</evidence>
<dbReference type="PANTHER" id="PTHR43281">
    <property type="entry name" value="FARNESYL DIPHOSPHATE SYNTHASE"/>
    <property type="match status" value="1"/>
</dbReference>
<gene>
    <name evidence="11" type="primary">ispA</name>
</gene>
<organism evidence="11">
    <name type="scientific">Synechococcus elongatus</name>
    <dbReference type="NCBI Taxonomy" id="32046"/>
    <lineage>
        <taxon>Bacteria</taxon>
        <taxon>Bacillati</taxon>
        <taxon>Cyanobacteriota</taxon>
        <taxon>Cyanophyceae</taxon>
        <taxon>Synechococcales</taxon>
        <taxon>Synechococcaceae</taxon>
        <taxon>Synechococcus</taxon>
    </lineage>
</organism>
<comment type="similarity">
    <text evidence="3 10">Belongs to the FPP/GGPP synthase family.</text>
</comment>
<dbReference type="EMBL" id="AB016094">
    <property type="protein sequence ID" value="BAA82614.1"/>
    <property type="molecule type" value="Genomic_DNA"/>
</dbReference>
<evidence type="ECO:0000313" key="11">
    <source>
        <dbReference type="EMBL" id="BAA82614.1"/>
    </source>
</evidence>
<dbReference type="AlphaFoldDB" id="Q9S5F0"/>
<dbReference type="CDD" id="cd00685">
    <property type="entry name" value="Trans_IPPS_HT"/>
    <property type="match status" value="1"/>
</dbReference>
<proteinExistence type="inferred from homology"/>
<keyword evidence="8" id="KW-0414">Isoprene biosynthesis</keyword>
<evidence type="ECO:0000256" key="7">
    <source>
        <dbReference type="ARBA" id="ARBA00022842"/>
    </source>
</evidence>
<dbReference type="InterPro" id="IPR033749">
    <property type="entry name" value="Polyprenyl_synt_CS"/>
</dbReference>
<comment type="pathway">
    <text evidence="2">Isoprenoid biosynthesis; geranyl diphosphate biosynthesis; geranyl diphosphate from dimethylallyl diphosphate and isopentenyl diphosphate: step 1/1.</text>
</comment>
<dbReference type="SFLD" id="SFLDS00005">
    <property type="entry name" value="Isoprenoid_Synthase_Type_I"/>
    <property type="match status" value="1"/>
</dbReference>
<dbReference type="InterPro" id="IPR053378">
    <property type="entry name" value="Prenyl_diphosphate_synthase"/>
</dbReference>
<evidence type="ECO:0000256" key="6">
    <source>
        <dbReference type="ARBA" id="ARBA00022723"/>
    </source>
</evidence>
<comment type="catalytic activity">
    <reaction evidence="9">
        <text>isopentenyl diphosphate + dimethylallyl diphosphate = (2E)-geranyl diphosphate + diphosphate</text>
        <dbReference type="Rhea" id="RHEA:22408"/>
        <dbReference type="ChEBI" id="CHEBI:33019"/>
        <dbReference type="ChEBI" id="CHEBI:57623"/>
        <dbReference type="ChEBI" id="CHEBI:58057"/>
        <dbReference type="ChEBI" id="CHEBI:128769"/>
        <dbReference type="EC" id="2.5.1.1"/>
    </reaction>
    <physiologicalReaction direction="left-to-right" evidence="9">
        <dbReference type="Rhea" id="RHEA:22409"/>
    </physiologicalReaction>
</comment>
<protein>
    <recommendedName>
        <fullName evidence="4">dimethylallyltranstransferase</fullName>
        <ecNumber evidence="4">2.5.1.1</ecNumber>
    </recommendedName>
</protein>
<sequence length="300" mass="32604">MPGTNSDFQSWARSRQALVEEALNRLLPPAEVAPQRLHQAMRYAVLGGGKRVRPLLCYAAGEVSGAELERLSTAAAALELIHVYSLVHDDLPCMDDDVLRRGKPTCHVEYDEATALLAGDSLQSLAFQLLAEYRVADSPQTQLRMLEHLARAAGSRGMAGGQAIDLEATGKTLTLPELEFMHIHKTGALIRASVILGANCGRALASKDMDRLDHFAKRIGLAFQVVDDVLDAQSTTATLGKTAGKDARQGKPTYVSTVGVEAARAMAQELKREAVESLAPFGERARRLRELAEYIVSREF</sequence>
<keyword evidence="7" id="KW-0460">Magnesium</keyword>
<evidence type="ECO:0000256" key="1">
    <source>
        <dbReference type="ARBA" id="ARBA00001946"/>
    </source>
</evidence>
<dbReference type="SUPFAM" id="SSF48576">
    <property type="entry name" value="Terpenoid synthases"/>
    <property type="match status" value="1"/>
</dbReference>
<dbReference type="NCBIfam" id="NF045485">
    <property type="entry name" value="FPPsyn"/>
    <property type="match status" value="1"/>
</dbReference>
<dbReference type="GO" id="GO:0004161">
    <property type="term" value="F:dimethylallyltranstransferase activity"/>
    <property type="evidence" value="ECO:0007669"/>
    <property type="project" value="UniProtKB-EC"/>
</dbReference>
<dbReference type="InterPro" id="IPR008949">
    <property type="entry name" value="Isoprenoid_synthase_dom_sf"/>
</dbReference>
<dbReference type="GO" id="GO:0005737">
    <property type="term" value="C:cytoplasm"/>
    <property type="evidence" value="ECO:0007669"/>
    <property type="project" value="UniProtKB-ARBA"/>
</dbReference>
<dbReference type="PROSITE" id="PS00723">
    <property type="entry name" value="POLYPRENYL_SYNTHASE_1"/>
    <property type="match status" value="1"/>
</dbReference>
<dbReference type="SFLD" id="SFLDG01017">
    <property type="entry name" value="Polyprenyl_Transferase_Like"/>
    <property type="match status" value="1"/>
</dbReference>
<comment type="cofactor">
    <cofactor evidence="1">
        <name>Mg(2+)</name>
        <dbReference type="ChEBI" id="CHEBI:18420"/>
    </cofactor>
</comment>
<dbReference type="GO" id="GO:0016114">
    <property type="term" value="P:terpenoid biosynthetic process"/>
    <property type="evidence" value="ECO:0007669"/>
    <property type="project" value="UniProtKB-ARBA"/>
</dbReference>
<dbReference type="Gene3D" id="1.10.600.10">
    <property type="entry name" value="Farnesyl Diphosphate Synthase"/>
    <property type="match status" value="1"/>
</dbReference>
<evidence type="ECO:0000256" key="10">
    <source>
        <dbReference type="RuleBase" id="RU004466"/>
    </source>
</evidence>
<accession>Q9S5F0</accession>
<evidence type="ECO:0000256" key="4">
    <source>
        <dbReference type="ARBA" id="ARBA00012833"/>
    </source>
</evidence>
<dbReference type="InterPro" id="IPR000092">
    <property type="entry name" value="Polyprenyl_synt"/>
</dbReference>
<keyword evidence="6" id="KW-0479">Metal-binding</keyword>
<dbReference type="PROSITE" id="PS00444">
    <property type="entry name" value="POLYPRENYL_SYNTHASE_2"/>
    <property type="match status" value="1"/>
</dbReference>
<dbReference type="Pfam" id="PF00348">
    <property type="entry name" value="polyprenyl_synt"/>
    <property type="match status" value="1"/>
</dbReference>
<dbReference type="GO" id="GO:0046872">
    <property type="term" value="F:metal ion binding"/>
    <property type="evidence" value="ECO:0007669"/>
    <property type="project" value="UniProtKB-KW"/>
</dbReference>
<keyword evidence="5 10" id="KW-0808">Transferase</keyword>
<name>Q9S5F0_SYNEL</name>